<reference evidence="3" key="1">
    <citation type="journal article" date="2014" name="Int. J. Syst. Evol. Microbiol.">
        <title>Complete genome sequence of Corynebacterium casei LMG S-19264T (=DSM 44701T), isolated from a smear-ripened cheese.</title>
        <authorList>
            <consortium name="US DOE Joint Genome Institute (JGI-PGF)"/>
            <person name="Walter F."/>
            <person name="Albersmeier A."/>
            <person name="Kalinowski J."/>
            <person name="Ruckert C."/>
        </authorList>
    </citation>
    <scope>NUCLEOTIDE SEQUENCE</scope>
    <source>
        <strain evidence="3">CGMCC 1.12785</strain>
    </source>
</reference>
<sequence length="500" mass="51721">MEILQGIVAGFEVALSPINLLYVTAGVLLGTVFGLLPGIGPTAAVALLLPLTFTLDPATAVIMLAGIYYGSMYGGRIPAILIRLPGDASSVITTLDGYPLTQQGRAGSALGITAIGSFLGGTVAIIGLTVLAPLLADGARMFAAPELFLLMLFGLMMIVLIGSGSMVKSLCMAAAGFLIAAIGMDPIGGTERLTFGSAELSAGVGIVPLAIGLFGIGEVLNNIAKGQAGNIAVTKVSNVMPSWADWLASRAAIARASVVGFVLGILPGGGGTVSSVLAYGMEKKFSKNPEKFGKGAIDGLAATETADNASSNSAFIPLLTLGVPPNPVLALIFGALLLQNITPGPQLVDDHPDVFFGVIASMYIGNIILLILNLPLIRVFVTILRIPLNLLGPVVVLIAICGVYSVSNSMFDVGLMLAFGVAGFFLRRFDFNLAPLILGFILGPLLEVQWRRTMIMSEGSFSIFVERGAALGILLALLATVAWIAVSAITKRRPSLQRIG</sequence>
<keyword evidence="1" id="KW-0812">Transmembrane</keyword>
<feature type="transmembrane region" description="Helical" evidence="1">
    <location>
        <begin position="20"/>
        <end position="39"/>
    </location>
</feature>
<feature type="domain" description="DUF112" evidence="2">
    <location>
        <begin position="20"/>
        <end position="438"/>
    </location>
</feature>
<dbReference type="Proteomes" id="UP000616114">
    <property type="component" value="Unassembled WGS sequence"/>
</dbReference>
<feature type="transmembrane region" description="Helical" evidence="1">
    <location>
        <begin position="142"/>
        <end position="162"/>
    </location>
</feature>
<accession>A0A8J2U010</accession>
<feature type="transmembrane region" description="Helical" evidence="1">
    <location>
        <begin position="433"/>
        <end position="450"/>
    </location>
</feature>
<dbReference type="PANTHER" id="PTHR35342:SF5">
    <property type="entry name" value="TRICARBOXYLIC TRANSPORT PROTEIN"/>
    <property type="match status" value="1"/>
</dbReference>
<name>A0A8J2U010_9MICO</name>
<feature type="transmembrane region" description="Helical" evidence="1">
    <location>
        <begin position="386"/>
        <end position="405"/>
    </location>
</feature>
<dbReference type="RefSeq" id="WP_188551357.1">
    <property type="nucleotide sequence ID" value="NZ_BMFY01000012.1"/>
</dbReference>
<feature type="transmembrane region" description="Helical" evidence="1">
    <location>
        <begin position="109"/>
        <end position="136"/>
    </location>
</feature>
<keyword evidence="1" id="KW-1133">Transmembrane helix</keyword>
<feature type="transmembrane region" description="Helical" evidence="1">
    <location>
        <begin position="470"/>
        <end position="489"/>
    </location>
</feature>
<feature type="transmembrane region" description="Helical" evidence="1">
    <location>
        <begin position="169"/>
        <end position="188"/>
    </location>
</feature>
<proteinExistence type="predicted"/>
<protein>
    <recommendedName>
        <fullName evidence="2">DUF112 domain-containing protein</fullName>
    </recommendedName>
</protein>
<evidence type="ECO:0000313" key="3">
    <source>
        <dbReference type="EMBL" id="GGA22038.1"/>
    </source>
</evidence>
<gene>
    <name evidence="3" type="ORF">GCM10011333_26340</name>
</gene>
<comment type="caution">
    <text evidence="3">The sequence shown here is derived from an EMBL/GenBank/DDBJ whole genome shotgun (WGS) entry which is preliminary data.</text>
</comment>
<evidence type="ECO:0000256" key="1">
    <source>
        <dbReference type="SAM" id="Phobius"/>
    </source>
</evidence>
<dbReference type="AlphaFoldDB" id="A0A8J2U010"/>
<dbReference type="EMBL" id="BMFY01000012">
    <property type="protein sequence ID" value="GGA22038.1"/>
    <property type="molecule type" value="Genomic_DNA"/>
</dbReference>
<evidence type="ECO:0000259" key="2">
    <source>
        <dbReference type="Pfam" id="PF01970"/>
    </source>
</evidence>
<dbReference type="Pfam" id="PF01970">
    <property type="entry name" value="TctA"/>
    <property type="match status" value="1"/>
</dbReference>
<evidence type="ECO:0000313" key="4">
    <source>
        <dbReference type="Proteomes" id="UP000616114"/>
    </source>
</evidence>
<dbReference type="PANTHER" id="PTHR35342">
    <property type="entry name" value="TRICARBOXYLIC TRANSPORT PROTEIN"/>
    <property type="match status" value="1"/>
</dbReference>
<feature type="transmembrane region" description="Helical" evidence="1">
    <location>
        <begin position="354"/>
        <end position="374"/>
    </location>
</feature>
<dbReference type="InterPro" id="IPR002823">
    <property type="entry name" value="DUF112_TM"/>
</dbReference>
<keyword evidence="1" id="KW-0472">Membrane</keyword>
<reference evidence="3" key="2">
    <citation type="submission" date="2020-09" db="EMBL/GenBank/DDBJ databases">
        <authorList>
            <person name="Sun Q."/>
            <person name="Zhou Y."/>
        </authorList>
    </citation>
    <scope>NUCLEOTIDE SEQUENCE</scope>
    <source>
        <strain evidence="3">CGMCC 1.12785</strain>
    </source>
</reference>
<feature type="transmembrane region" description="Helical" evidence="1">
    <location>
        <begin position="200"/>
        <end position="220"/>
    </location>
</feature>
<feature type="transmembrane region" description="Helical" evidence="1">
    <location>
        <begin position="45"/>
        <end position="69"/>
    </location>
</feature>
<feature type="transmembrane region" description="Helical" evidence="1">
    <location>
        <begin position="411"/>
        <end position="426"/>
    </location>
</feature>
<keyword evidence="4" id="KW-1185">Reference proteome</keyword>
<organism evidence="3 4">
    <name type="scientific">Sediminivirga luteola</name>
    <dbReference type="NCBI Taxonomy" id="1774748"/>
    <lineage>
        <taxon>Bacteria</taxon>
        <taxon>Bacillati</taxon>
        <taxon>Actinomycetota</taxon>
        <taxon>Actinomycetes</taxon>
        <taxon>Micrococcales</taxon>
        <taxon>Brevibacteriaceae</taxon>
        <taxon>Sediminivirga</taxon>
    </lineage>
</organism>